<comment type="caution">
    <text evidence="12">The sequence shown here is derived from an EMBL/GenBank/DDBJ whole genome shotgun (WGS) entry which is preliminary data.</text>
</comment>
<feature type="transmembrane region" description="Helical" evidence="10">
    <location>
        <begin position="299"/>
        <end position="318"/>
    </location>
</feature>
<evidence type="ECO:0000256" key="8">
    <source>
        <dbReference type="ARBA" id="ARBA00023136"/>
    </source>
</evidence>
<dbReference type="AlphaFoldDB" id="A0AAE5CCC9"/>
<proteinExistence type="predicted"/>
<name>A0AAE5CCC9_9BACT</name>
<keyword evidence="2" id="KW-0813">Transport</keyword>
<sequence length="491" mass="50691">MPTSGGGGRRVRRIRVLFWVFAGLMLIGVTGERAAAPAVEASPAVAEAAAAQEHEAAAGEEVEEEAEGHTTARFFLILIAILVVGKLSGEAAERVGQPAVLGELIGGVIVGGSVLGIVPTAAGDPMAEIIHLFAEVGVVILLFEVGLETDLKEMFRVGPAAAAVAFVGVAAPFLLGAGYWYFTDPELGAHPPGVSLAKVAVFVGATLTATSVGITARVLTDLNQMRTKEARTIIGAAVIDDVLGLVMLALVVGLAAGAAVTVGTVTWALVKAVGFLVVAVVIGQFIGPHLFDFIDRLRVRGILLVSAFCFALLLAALADLSDSAMIIGSFAAGIILSSTNQFDLVVERIEPVADVFTPIFFVSVGAAVNVKLFLPWTADFNTGVLVIGGLLTGIAIIGKIISGWSVPWEKMNKLAVGVGMIPRGEVGLIFADIGRRGGLLSEPVFSAILIMVMVSTFITPPLLKVIFQRAEPTEMGGEPVAEPVASGGGSN</sequence>
<keyword evidence="6" id="KW-0915">Sodium</keyword>
<dbReference type="InterPro" id="IPR038770">
    <property type="entry name" value="Na+/solute_symporter_sf"/>
</dbReference>
<comment type="subcellular location">
    <subcellularLocation>
        <location evidence="1">Membrane</location>
        <topology evidence="1">Multi-pass membrane protein</topology>
    </subcellularLocation>
</comment>
<dbReference type="PANTHER" id="PTHR43562">
    <property type="entry name" value="NAPA-TYPE SODIUM/HYDROGEN ANTIPORTER"/>
    <property type="match status" value="1"/>
</dbReference>
<feature type="domain" description="Cation/H+ exchanger transmembrane" evidence="11">
    <location>
        <begin position="80"/>
        <end position="466"/>
    </location>
</feature>
<feature type="transmembrane region" description="Helical" evidence="10">
    <location>
        <begin position="72"/>
        <end position="89"/>
    </location>
</feature>
<evidence type="ECO:0000313" key="13">
    <source>
        <dbReference type="Proteomes" id="UP000702544"/>
    </source>
</evidence>
<evidence type="ECO:0000256" key="1">
    <source>
        <dbReference type="ARBA" id="ARBA00004141"/>
    </source>
</evidence>
<keyword evidence="8 10" id="KW-0472">Membrane</keyword>
<evidence type="ECO:0000256" key="10">
    <source>
        <dbReference type="SAM" id="Phobius"/>
    </source>
</evidence>
<accession>A0AAE5CCC9</accession>
<dbReference type="GO" id="GO:0015297">
    <property type="term" value="F:antiporter activity"/>
    <property type="evidence" value="ECO:0007669"/>
    <property type="project" value="UniProtKB-KW"/>
</dbReference>
<protein>
    <submittedName>
        <fullName evidence="12">Cation:proton antiporter</fullName>
    </submittedName>
</protein>
<reference evidence="12 13" key="1">
    <citation type="submission" date="2020-01" db="EMBL/GenBank/DDBJ databases">
        <title>Genomes assembled from Gulf of Kutch pelagic sediment metagenomes.</title>
        <authorList>
            <person name="Chandrashekar M."/>
            <person name="Mahajan M.S."/>
            <person name="Dave K.J."/>
            <person name="Vatsa P."/>
            <person name="Nathani N.M."/>
        </authorList>
    </citation>
    <scope>NUCLEOTIDE SEQUENCE [LARGE SCALE GENOMIC DNA]</scope>
    <source>
        <strain evidence="12">KS3-K002</strain>
    </source>
</reference>
<feature type="transmembrane region" description="Helical" evidence="10">
    <location>
        <begin position="159"/>
        <end position="182"/>
    </location>
</feature>
<gene>
    <name evidence="12" type="ORF">GWO12_11615</name>
</gene>
<evidence type="ECO:0000256" key="2">
    <source>
        <dbReference type="ARBA" id="ARBA00022448"/>
    </source>
</evidence>
<organism evidence="12 13">
    <name type="scientific">Candidatus Kutchimonas denitrificans</name>
    <dbReference type="NCBI Taxonomy" id="3056748"/>
    <lineage>
        <taxon>Bacteria</taxon>
        <taxon>Pseudomonadati</taxon>
        <taxon>Gemmatimonadota</taxon>
        <taxon>Gemmatimonadia</taxon>
        <taxon>Candidatus Palauibacterales</taxon>
        <taxon>Candidatus Palauibacteraceae</taxon>
        <taxon>Candidatus Kutchimonas</taxon>
    </lineage>
</organism>
<feature type="transmembrane region" description="Helical" evidence="10">
    <location>
        <begin position="232"/>
        <end position="259"/>
    </location>
</feature>
<feature type="transmembrane region" description="Helical" evidence="10">
    <location>
        <begin position="265"/>
        <end position="287"/>
    </location>
</feature>
<keyword evidence="5 10" id="KW-1133">Transmembrane helix</keyword>
<dbReference type="GO" id="GO:1902600">
    <property type="term" value="P:proton transmembrane transport"/>
    <property type="evidence" value="ECO:0007669"/>
    <property type="project" value="InterPro"/>
</dbReference>
<evidence type="ECO:0000256" key="5">
    <source>
        <dbReference type="ARBA" id="ARBA00022989"/>
    </source>
</evidence>
<evidence type="ECO:0000256" key="4">
    <source>
        <dbReference type="ARBA" id="ARBA00022692"/>
    </source>
</evidence>
<evidence type="ECO:0000256" key="3">
    <source>
        <dbReference type="ARBA" id="ARBA00022449"/>
    </source>
</evidence>
<evidence type="ECO:0000256" key="9">
    <source>
        <dbReference type="ARBA" id="ARBA00023201"/>
    </source>
</evidence>
<feature type="transmembrane region" description="Helical" evidence="10">
    <location>
        <begin position="101"/>
        <end position="123"/>
    </location>
</feature>
<dbReference type="GO" id="GO:0006814">
    <property type="term" value="P:sodium ion transport"/>
    <property type="evidence" value="ECO:0007669"/>
    <property type="project" value="UniProtKB-KW"/>
</dbReference>
<evidence type="ECO:0000256" key="6">
    <source>
        <dbReference type="ARBA" id="ARBA00023053"/>
    </source>
</evidence>
<keyword evidence="3" id="KW-0050">Antiport</keyword>
<feature type="transmembrane region" description="Helical" evidence="10">
    <location>
        <begin position="443"/>
        <end position="463"/>
    </location>
</feature>
<dbReference type="PANTHER" id="PTHR43562:SF3">
    <property type="entry name" value="SODIUM ION_PROTON EXCHANGER (EUROFUNG)"/>
    <property type="match status" value="1"/>
</dbReference>
<dbReference type="InterPro" id="IPR006153">
    <property type="entry name" value="Cation/H_exchanger_TM"/>
</dbReference>
<dbReference type="Proteomes" id="UP000702544">
    <property type="component" value="Unassembled WGS sequence"/>
</dbReference>
<keyword evidence="9" id="KW-0739">Sodium transport</keyword>
<dbReference type="Gene3D" id="1.20.1530.20">
    <property type="match status" value="1"/>
</dbReference>
<dbReference type="EMBL" id="JAACAK010000091">
    <property type="protein sequence ID" value="NIR75738.1"/>
    <property type="molecule type" value="Genomic_DNA"/>
</dbReference>
<keyword evidence="7" id="KW-0406">Ion transport</keyword>
<evidence type="ECO:0000259" key="11">
    <source>
        <dbReference type="Pfam" id="PF00999"/>
    </source>
</evidence>
<dbReference type="Pfam" id="PF00999">
    <property type="entry name" value="Na_H_Exchanger"/>
    <property type="match status" value="1"/>
</dbReference>
<feature type="transmembrane region" description="Helical" evidence="10">
    <location>
        <begin position="380"/>
        <end position="402"/>
    </location>
</feature>
<feature type="transmembrane region" description="Helical" evidence="10">
    <location>
        <begin position="355"/>
        <end position="374"/>
    </location>
</feature>
<keyword evidence="4 10" id="KW-0812">Transmembrane</keyword>
<dbReference type="GO" id="GO:0016020">
    <property type="term" value="C:membrane"/>
    <property type="evidence" value="ECO:0007669"/>
    <property type="project" value="UniProtKB-SubCell"/>
</dbReference>
<feature type="transmembrane region" description="Helical" evidence="10">
    <location>
        <begin position="194"/>
        <end position="220"/>
    </location>
</feature>
<evidence type="ECO:0000256" key="7">
    <source>
        <dbReference type="ARBA" id="ARBA00023065"/>
    </source>
</evidence>
<evidence type="ECO:0000313" key="12">
    <source>
        <dbReference type="EMBL" id="NIR75738.1"/>
    </source>
</evidence>
<feature type="transmembrane region" description="Helical" evidence="10">
    <location>
        <begin position="129"/>
        <end position="147"/>
    </location>
</feature>